<feature type="domain" description="Xaa-Pro dipeptidyl-peptidase C-terminal" evidence="2">
    <location>
        <begin position="310"/>
        <end position="551"/>
    </location>
</feature>
<comment type="caution">
    <text evidence="3">The sequence shown here is derived from an EMBL/GenBank/DDBJ whole genome shotgun (WGS) entry which is preliminary data.</text>
</comment>
<dbReference type="NCBIfam" id="TIGR00976">
    <property type="entry name" value="CocE_NonD"/>
    <property type="match status" value="1"/>
</dbReference>
<evidence type="ECO:0000256" key="1">
    <source>
        <dbReference type="ARBA" id="ARBA00022801"/>
    </source>
</evidence>
<dbReference type="Gene3D" id="1.10.3020.10">
    <property type="entry name" value="alpha-amino acid ester hydrolase ( Helical cap domain)"/>
    <property type="match status" value="1"/>
</dbReference>
<dbReference type="Pfam" id="PF02129">
    <property type="entry name" value="Peptidase_S15"/>
    <property type="match status" value="1"/>
</dbReference>
<dbReference type="SUPFAM" id="SSF53474">
    <property type="entry name" value="alpha/beta-Hydrolases"/>
    <property type="match status" value="1"/>
</dbReference>
<proteinExistence type="predicted"/>
<reference evidence="3" key="1">
    <citation type="journal article" date="2014" name="Int. J. Syst. Evol. Microbiol.">
        <title>Complete genome sequence of Corynebacterium casei LMG S-19264T (=DSM 44701T), isolated from a smear-ripened cheese.</title>
        <authorList>
            <consortium name="US DOE Joint Genome Institute (JGI-PGF)"/>
            <person name="Walter F."/>
            <person name="Albersmeier A."/>
            <person name="Kalinowski J."/>
            <person name="Ruckert C."/>
        </authorList>
    </citation>
    <scope>NUCLEOTIDE SEQUENCE</scope>
    <source>
        <strain evidence="3">JCM 12580</strain>
    </source>
</reference>
<dbReference type="InterPro" id="IPR029058">
    <property type="entry name" value="AB_hydrolase_fold"/>
</dbReference>
<reference evidence="3" key="2">
    <citation type="submission" date="2020-09" db="EMBL/GenBank/DDBJ databases">
        <authorList>
            <person name="Sun Q."/>
            <person name="Ohkuma M."/>
        </authorList>
    </citation>
    <scope>NUCLEOTIDE SEQUENCE</scope>
    <source>
        <strain evidence="3">JCM 12580</strain>
    </source>
</reference>
<dbReference type="Gene3D" id="2.60.120.260">
    <property type="entry name" value="Galactose-binding domain-like"/>
    <property type="match status" value="1"/>
</dbReference>
<dbReference type="Gene3D" id="3.40.50.1820">
    <property type="entry name" value="alpha/beta hydrolase"/>
    <property type="match status" value="1"/>
</dbReference>
<evidence type="ECO:0000259" key="2">
    <source>
        <dbReference type="SMART" id="SM00939"/>
    </source>
</evidence>
<sequence length="559" mass="62784">MERVRTDKNIPCKLSDGAVLRSDVYRPDDNEEYPILMLRLPYDKETPRYYDEYLDVPRLVEAGYAVILQDVRGRFASDGEFYPFIHEGEDGYEAVEWAAGLSFSNGKVGLFGMSYHGYTQLAAAAEKPPSLKAIAPVMTMGNPWGDILGDEGSPNATGKFETWVLGSIVEDQLKRRNRLDRVKLNSYLEDMAEWLHYAPADEWMPMKELDPNSFFFDVMQDKVDPEWKENAKVNGKLKSGEIPALFMGGWFDALLGSTLEAYEAYGGPRMLWIGPWTHEEMTGQAGDKFFNNAAENIGVDKMKDPTEVHIKWFDRWLKDKPMPIEKPVHIYLMGKAEWAAYDEWPCADNVKDSDVYLHSEGFSQTRSGDGGLMLQSQKEQTSSALKLDPEHPVPVFGGGTLIAGHESGMFDVKDIQDREDVLVYTSEPLAKDHQLLGPVKAVIWGSSPSELFDVSLRLSDVNASGCTYNIIDTFHREKVASINKPFCLELDIGSTAYLLEKGHYLRLDIAASKAPHFDVNLNNGKTTKTHADGKAAFEHIYHGGLTASRLILRLVEEKS</sequence>
<organism evidence="3 4">
    <name type="scientific">Lentibacillus kapialis</name>
    <dbReference type="NCBI Taxonomy" id="340214"/>
    <lineage>
        <taxon>Bacteria</taxon>
        <taxon>Bacillati</taxon>
        <taxon>Bacillota</taxon>
        <taxon>Bacilli</taxon>
        <taxon>Bacillales</taxon>
        <taxon>Bacillaceae</taxon>
        <taxon>Lentibacillus</taxon>
    </lineage>
</organism>
<dbReference type="Pfam" id="PF08530">
    <property type="entry name" value="PepX_C"/>
    <property type="match status" value="1"/>
</dbReference>
<keyword evidence="4" id="KW-1185">Reference proteome</keyword>
<dbReference type="EMBL" id="BMNQ01000026">
    <property type="protein sequence ID" value="GGJ97416.1"/>
    <property type="molecule type" value="Genomic_DNA"/>
</dbReference>
<dbReference type="SUPFAM" id="SSF49785">
    <property type="entry name" value="Galactose-binding domain-like"/>
    <property type="match status" value="1"/>
</dbReference>
<gene>
    <name evidence="3" type="ORF">GCM10007063_19710</name>
</gene>
<protein>
    <submittedName>
        <fullName evidence="3">Acyl esterase</fullName>
    </submittedName>
</protein>
<dbReference type="PANTHER" id="PTHR43056:SF10">
    <property type="entry name" value="COCE_NOND FAMILY, PUTATIVE (AFU_ORTHOLOGUE AFUA_7G00600)-RELATED"/>
    <property type="match status" value="1"/>
</dbReference>
<dbReference type="RefSeq" id="WP_188632932.1">
    <property type="nucleotide sequence ID" value="NZ_BMNQ01000026.1"/>
</dbReference>
<dbReference type="AlphaFoldDB" id="A0A917PXE7"/>
<dbReference type="InterPro" id="IPR005674">
    <property type="entry name" value="CocE/Ser_esterase"/>
</dbReference>
<dbReference type="Proteomes" id="UP000658382">
    <property type="component" value="Unassembled WGS sequence"/>
</dbReference>
<dbReference type="GO" id="GO:0008239">
    <property type="term" value="F:dipeptidyl-peptidase activity"/>
    <property type="evidence" value="ECO:0007669"/>
    <property type="project" value="InterPro"/>
</dbReference>
<evidence type="ECO:0000313" key="3">
    <source>
        <dbReference type="EMBL" id="GGJ97416.1"/>
    </source>
</evidence>
<dbReference type="InterPro" id="IPR013736">
    <property type="entry name" value="Xaa-Pro_dipept_C"/>
</dbReference>
<dbReference type="InterPro" id="IPR000383">
    <property type="entry name" value="Xaa-Pro-like_dom"/>
</dbReference>
<accession>A0A917PXE7</accession>
<dbReference type="SMART" id="SM00939">
    <property type="entry name" value="PepX_C"/>
    <property type="match status" value="1"/>
</dbReference>
<keyword evidence="1" id="KW-0378">Hydrolase</keyword>
<name>A0A917PXE7_9BACI</name>
<dbReference type="InterPro" id="IPR008979">
    <property type="entry name" value="Galactose-bd-like_sf"/>
</dbReference>
<evidence type="ECO:0000313" key="4">
    <source>
        <dbReference type="Proteomes" id="UP000658382"/>
    </source>
</evidence>
<dbReference type="PANTHER" id="PTHR43056">
    <property type="entry name" value="PEPTIDASE S9 PROLYL OLIGOPEPTIDASE"/>
    <property type="match status" value="1"/>
</dbReference>
<dbReference type="InterPro" id="IPR050585">
    <property type="entry name" value="Xaa-Pro_dipeptidyl-ppase/CocE"/>
</dbReference>